<evidence type="ECO:0000313" key="1">
    <source>
        <dbReference type="EMBL" id="KAJ3525164.1"/>
    </source>
</evidence>
<comment type="caution">
    <text evidence="1">The sequence shown here is derived from an EMBL/GenBank/DDBJ whole genome shotgun (WGS) entry which is preliminary data.</text>
</comment>
<proteinExistence type="predicted"/>
<name>A0ACC1RTU1_9HYPO</name>
<keyword evidence="2" id="KW-1185">Reference proteome</keyword>
<sequence length="598" mass="66971">MSNTETNPKPTLPSKRPRQSSSESEKAQQSPTKKQYIPGPCDEYTRPPRISFGVELEFLIPSFPQSVGLDGYIKDLAPIEEEKMDVLDVVHVHLKSLGLRVRKICSDDHDDPDLRPKPAQSDWCISADASVEECMEGGAVTGQYKWGSVEISSPAVYAFDEAFKLLSAVIRLLTTKLRARVNQTCGLHVHVGNGPHHMDMAALRNYAALLWASEPVLSTLHCPSRSIAIHSRSIRRYTSSKLSEGLGAIDALRDAADGKRWAPRYCGRARKLGEAPVASRQTFRERIEAIQQDEQGTSFEPDWESDDSDWECESSNPFFRPEKSKTQRTIDPIPNKDMLTSADHDHLDNESTARKLPPQLGFPIPAPSEPVSTPDSTARSFMKEGRHKRKQMDIRDIITNEALKSRYEPLAILDVGNIPRGWKLAWPGVKEFLACDVGVHQLAYLMKAPYGVRNCIGSNWEGLEKDNLHPGPDKRKGHLTVESRSAGGSLDAEWVPVWAKIQCRLLEWARDAEPSTLMKVIGKLTKDDQSGDTCTYDVLDFLRDLGMYTEVHVCKQRLERAEEAWFECMLLEEPREESDESITDENSAMAESSSAASE</sequence>
<evidence type="ECO:0000313" key="2">
    <source>
        <dbReference type="Proteomes" id="UP001148629"/>
    </source>
</evidence>
<accession>A0ACC1RTU1</accession>
<protein>
    <submittedName>
        <fullName evidence="1">Uncharacterized protein</fullName>
    </submittedName>
</protein>
<reference evidence="1" key="1">
    <citation type="submission" date="2022-08" db="EMBL/GenBank/DDBJ databases">
        <title>Genome Sequence of Fusarium decemcellulare.</title>
        <authorList>
            <person name="Buettner E."/>
        </authorList>
    </citation>
    <scope>NUCLEOTIDE SEQUENCE</scope>
    <source>
        <strain evidence="1">Babe19</strain>
    </source>
</reference>
<dbReference type="Proteomes" id="UP001148629">
    <property type="component" value="Unassembled WGS sequence"/>
</dbReference>
<dbReference type="EMBL" id="JANRMS010001954">
    <property type="protein sequence ID" value="KAJ3525164.1"/>
    <property type="molecule type" value="Genomic_DNA"/>
</dbReference>
<gene>
    <name evidence="1" type="ORF">NM208_g11756</name>
</gene>
<organism evidence="1 2">
    <name type="scientific">Fusarium decemcellulare</name>
    <dbReference type="NCBI Taxonomy" id="57161"/>
    <lineage>
        <taxon>Eukaryota</taxon>
        <taxon>Fungi</taxon>
        <taxon>Dikarya</taxon>
        <taxon>Ascomycota</taxon>
        <taxon>Pezizomycotina</taxon>
        <taxon>Sordariomycetes</taxon>
        <taxon>Hypocreomycetidae</taxon>
        <taxon>Hypocreales</taxon>
        <taxon>Nectriaceae</taxon>
        <taxon>Fusarium</taxon>
        <taxon>Fusarium decemcellulare species complex</taxon>
    </lineage>
</organism>